<protein>
    <recommendedName>
        <fullName evidence="4">DUF2934 domain-containing protein</fullName>
    </recommendedName>
</protein>
<dbReference type="Pfam" id="PF11154">
    <property type="entry name" value="DUF2934"/>
    <property type="match status" value="1"/>
</dbReference>
<dbReference type="AlphaFoldDB" id="A0A2W5NA22"/>
<organism evidence="2 3">
    <name type="scientific">Rhodovulum sulfidophilum</name>
    <name type="common">Rhodobacter sulfidophilus</name>
    <dbReference type="NCBI Taxonomy" id="35806"/>
    <lineage>
        <taxon>Bacteria</taxon>
        <taxon>Pseudomonadati</taxon>
        <taxon>Pseudomonadota</taxon>
        <taxon>Alphaproteobacteria</taxon>
        <taxon>Rhodobacterales</taxon>
        <taxon>Paracoccaceae</taxon>
        <taxon>Rhodovulum</taxon>
    </lineage>
</organism>
<sequence>MTDERAIEDRIRARAHEIWEREGRPEGAAARHWDEARLEIEAEERVARATTPEPEPESPAMLADPAGERAAAPDLPPEAGRGAEQPVETEASPSQLDRAPI</sequence>
<gene>
    <name evidence="2" type="ORF">DI556_07220</name>
</gene>
<evidence type="ECO:0000313" key="2">
    <source>
        <dbReference type="EMBL" id="PZQ50341.1"/>
    </source>
</evidence>
<evidence type="ECO:0000313" key="3">
    <source>
        <dbReference type="Proteomes" id="UP000249185"/>
    </source>
</evidence>
<feature type="region of interest" description="Disordered" evidence="1">
    <location>
        <begin position="42"/>
        <end position="101"/>
    </location>
</feature>
<dbReference type="EMBL" id="QFPW01000004">
    <property type="protein sequence ID" value="PZQ50341.1"/>
    <property type="molecule type" value="Genomic_DNA"/>
</dbReference>
<proteinExistence type="predicted"/>
<dbReference type="Proteomes" id="UP000249185">
    <property type="component" value="Unassembled WGS sequence"/>
</dbReference>
<evidence type="ECO:0008006" key="4">
    <source>
        <dbReference type="Google" id="ProtNLM"/>
    </source>
</evidence>
<dbReference type="InterPro" id="IPR021327">
    <property type="entry name" value="DUF2934"/>
</dbReference>
<reference evidence="2 3" key="1">
    <citation type="submission" date="2017-08" db="EMBL/GenBank/DDBJ databases">
        <title>Infants hospitalized years apart are colonized by the same room-sourced microbial strains.</title>
        <authorList>
            <person name="Brooks B."/>
            <person name="Olm M.R."/>
            <person name="Firek B.A."/>
            <person name="Baker R."/>
            <person name="Thomas B.C."/>
            <person name="Morowitz M.J."/>
            <person name="Banfield J.F."/>
        </authorList>
    </citation>
    <scope>NUCLEOTIDE SEQUENCE [LARGE SCALE GENOMIC DNA]</scope>
    <source>
        <strain evidence="2">S2_005_002_R2_34</strain>
    </source>
</reference>
<name>A0A2W5NA22_RHOSU</name>
<comment type="caution">
    <text evidence="2">The sequence shown here is derived from an EMBL/GenBank/DDBJ whole genome shotgun (WGS) entry which is preliminary data.</text>
</comment>
<evidence type="ECO:0000256" key="1">
    <source>
        <dbReference type="SAM" id="MobiDB-lite"/>
    </source>
</evidence>
<accession>A0A2W5NA22</accession>